<evidence type="ECO:0000256" key="14">
    <source>
        <dbReference type="RuleBase" id="RU003357"/>
    </source>
</evidence>
<evidence type="ECO:0000256" key="2">
    <source>
        <dbReference type="ARBA" id="ARBA00022448"/>
    </source>
</evidence>
<evidence type="ECO:0000256" key="11">
    <source>
        <dbReference type="ARBA" id="ARBA00023237"/>
    </source>
</evidence>
<dbReference type="Pfam" id="PF00593">
    <property type="entry name" value="TonB_dep_Rec_b-barrel"/>
    <property type="match status" value="1"/>
</dbReference>
<evidence type="ECO:0000256" key="1">
    <source>
        <dbReference type="ARBA" id="ARBA00004571"/>
    </source>
</evidence>
<feature type="signal peptide" evidence="15">
    <location>
        <begin position="1"/>
        <end position="23"/>
    </location>
</feature>
<evidence type="ECO:0000256" key="4">
    <source>
        <dbReference type="ARBA" id="ARBA00022496"/>
    </source>
</evidence>
<keyword evidence="9 14" id="KW-0798">TonB box</keyword>
<evidence type="ECO:0000313" key="18">
    <source>
        <dbReference type="EMBL" id="MBB3940499.1"/>
    </source>
</evidence>
<dbReference type="SUPFAM" id="SSF56935">
    <property type="entry name" value="Porins"/>
    <property type="match status" value="1"/>
</dbReference>
<dbReference type="InterPro" id="IPR010917">
    <property type="entry name" value="TonB_rcpt_CS"/>
</dbReference>
<dbReference type="AlphaFoldDB" id="A0A7W6FYI0"/>
<feature type="short sequence motif" description="TonB C-terminal box" evidence="13">
    <location>
        <begin position="803"/>
        <end position="820"/>
    </location>
</feature>
<dbReference type="GO" id="GO:0009279">
    <property type="term" value="C:cell outer membrane"/>
    <property type="evidence" value="ECO:0007669"/>
    <property type="project" value="UniProtKB-SubCell"/>
</dbReference>
<comment type="similarity">
    <text evidence="12 14">Belongs to the TonB-dependent receptor family.</text>
</comment>
<evidence type="ECO:0000313" key="19">
    <source>
        <dbReference type="Proteomes" id="UP000561459"/>
    </source>
</evidence>
<feature type="domain" description="TonB-dependent receptor-like beta-barrel" evidence="16">
    <location>
        <begin position="324"/>
        <end position="756"/>
    </location>
</feature>
<evidence type="ECO:0000256" key="10">
    <source>
        <dbReference type="ARBA" id="ARBA00023136"/>
    </source>
</evidence>
<reference evidence="18 19" key="1">
    <citation type="submission" date="2020-08" db="EMBL/GenBank/DDBJ databases">
        <title>Genomic Encyclopedia of Type Strains, Phase IV (KMG-IV): sequencing the most valuable type-strain genomes for metagenomic binning, comparative biology and taxonomic classification.</title>
        <authorList>
            <person name="Goeker M."/>
        </authorList>
    </citation>
    <scope>NUCLEOTIDE SEQUENCE [LARGE SCALE GENOMIC DNA]</scope>
    <source>
        <strain evidence="18 19">DSM 27568</strain>
    </source>
</reference>
<evidence type="ECO:0000256" key="15">
    <source>
        <dbReference type="SAM" id="SignalP"/>
    </source>
</evidence>
<dbReference type="EMBL" id="JACIDY010000004">
    <property type="protein sequence ID" value="MBB3940499.1"/>
    <property type="molecule type" value="Genomic_DNA"/>
</dbReference>
<keyword evidence="19" id="KW-1185">Reference proteome</keyword>
<comment type="subcellular location">
    <subcellularLocation>
        <location evidence="1 12">Cell outer membrane</location>
        <topology evidence="1 12">Multi-pass membrane protein</topology>
    </subcellularLocation>
</comment>
<keyword evidence="4" id="KW-0410">Iron transport</keyword>
<evidence type="ECO:0000256" key="9">
    <source>
        <dbReference type="ARBA" id="ARBA00023077"/>
    </source>
</evidence>
<protein>
    <submittedName>
        <fullName evidence="18">Iron complex outermembrane receptor protein</fullName>
    </submittedName>
</protein>
<dbReference type="Gene3D" id="2.40.170.20">
    <property type="entry name" value="TonB-dependent receptor, beta-barrel domain"/>
    <property type="match status" value="1"/>
</dbReference>
<keyword evidence="18" id="KW-0675">Receptor</keyword>
<dbReference type="PROSITE" id="PS01156">
    <property type="entry name" value="TONB_DEPENDENT_REC_2"/>
    <property type="match status" value="1"/>
</dbReference>
<evidence type="ECO:0000256" key="7">
    <source>
        <dbReference type="ARBA" id="ARBA00023004"/>
    </source>
</evidence>
<dbReference type="InterPro" id="IPR012910">
    <property type="entry name" value="Plug_dom"/>
</dbReference>
<sequence>MKERLAGVSVSILALFIGCPALAQDGQGAGQGAQGQQANQDGGLGEIIVTAQRKAESLQKVPLAVTALSADILETRKITSLTAFSTQVTPGLVVNAFAGGSPVPTFHMRGVSSPDPTTGLTEQGVAVYIDGVPLGRAPGVGIELGDVERIEVLRGPQGTLFGRNAEGGAVQFVTKRPTGQLGGQFEAEYGNYDSKRVTGHLNLPAVGHLSFKLSAIYSSHDGYTKNVRPRAFDTVNPDDINDFGAYEQKGFRVAALWDPTSNFTALYAFDYADVAYTNDISLRVNGRQPSEIAFCANPAFAATYCSDPANLVANVYQNTLAGVPANTRPTSSNLPIYMPFSKDRTRGHQLTLEWHATDRLQIKSISAYRTLNAEEYPNNGESIGFVQLVPTSLFPAAGAANGTLSNFVAFSGITNPGRVKQNQKSEELQAIYKDDHFNVTAGLFYYNEHVKDMRRTVNTLLYFYDPADPSRLQGVAVQPTTLSPTSNETVFDAEAKSYAAYAQGTYTPPILDERLHLTAGLRYTHDRKTFNRLVFLGAADGQTSTVFKAGRVDPAFILAFDINQDINTYFKYAQAYRTGGANIRDLVGLTPYGSEVNKTFELGVKSQLFDRHVRLNLAAFRSTVSDVQVSTQNLVSNPGSTTGRNLPGDIRIWGIESELTVAPVTGLTLTANYSYLKVDAPSLFVTDIGSFRYLPPNSPKHQLYLGIDYATPLTSEVKLALHGDYNYQSHSTTAPLVPADGSVVDPGRTLNNFNARMAIQHIPLSGDVTGEISLFMRNIFNKVGNEFTYGAATTDPTAAPSGNVFLTPPRTYGIQFKIEF</sequence>
<dbReference type="PROSITE" id="PS52016">
    <property type="entry name" value="TONB_DEPENDENT_REC_3"/>
    <property type="match status" value="1"/>
</dbReference>
<dbReference type="PANTHER" id="PTHR32552">
    <property type="entry name" value="FERRICHROME IRON RECEPTOR-RELATED"/>
    <property type="match status" value="1"/>
</dbReference>
<keyword evidence="6 15" id="KW-0732">Signal</keyword>
<dbReference type="Pfam" id="PF07715">
    <property type="entry name" value="Plug"/>
    <property type="match status" value="1"/>
</dbReference>
<keyword evidence="5 12" id="KW-0812">Transmembrane</keyword>
<evidence type="ECO:0000256" key="6">
    <source>
        <dbReference type="ARBA" id="ARBA00022729"/>
    </source>
</evidence>
<gene>
    <name evidence="18" type="ORF">GGR39_002156</name>
</gene>
<dbReference type="InterPro" id="IPR039426">
    <property type="entry name" value="TonB-dep_rcpt-like"/>
</dbReference>
<keyword evidence="10 12" id="KW-0472">Membrane</keyword>
<proteinExistence type="inferred from homology"/>
<evidence type="ECO:0000259" key="17">
    <source>
        <dbReference type="Pfam" id="PF07715"/>
    </source>
</evidence>
<evidence type="ECO:0000256" key="3">
    <source>
        <dbReference type="ARBA" id="ARBA00022452"/>
    </source>
</evidence>
<name>A0A7W6FYI0_9SPHN</name>
<keyword evidence="7" id="KW-0408">Iron</keyword>
<dbReference type="Proteomes" id="UP000561459">
    <property type="component" value="Unassembled WGS sequence"/>
</dbReference>
<dbReference type="PANTHER" id="PTHR32552:SF81">
    <property type="entry name" value="TONB-DEPENDENT OUTER MEMBRANE RECEPTOR"/>
    <property type="match status" value="1"/>
</dbReference>
<keyword evidence="2 12" id="KW-0813">Transport</keyword>
<evidence type="ECO:0000259" key="16">
    <source>
        <dbReference type="Pfam" id="PF00593"/>
    </source>
</evidence>
<keyword evidence="11 12" id="KW-0998">Cell outer membrane</keyword>
<accession>A0A7W6FYI0</accession>
<feature type="domain" description="TonB-dependent receptor plug" evidence="17">
    <location>
        <begin position="58"/>
        <end position="169"/>
    </location>
</feature>
<dbReference type="GO" id="GO:0006826">
    <property type="term" value="P:iron ion transport"/>
    <property type="evidence" value="ECO:0007669"/>
    <property type="project" value="UniProtKB-KW"/>
</dbReference>
<dbReference type="RefSeq" id="WP_183617091.1">
    <property type="nucleotide sequence ID" value="NZ_JACIDY010000004.1"/>
</dbReference>
<comment type="caution">
    <text evidence="18">The sequence shown here is derived from an EMBL/GenBank/DDBJ whole genome shotgun (WGS) entry which is preliminary data.</text>
</comment>
<organism evidence="18 19">
    <name type="scientific">Novosphingobium fluoreni</name>
    <dbReference type="NCBI Taxonomy" id="1391222"/>
    <lineage>
        <taxon>Bacteria</taxon>
        <taxon>Pseudomonadati</taxon>
        <taxon>Pseudomonadota</taxon>
        <taxon>Alphaproteobacteria</taxon>
        <taxon>Sphingomonadales</taxon>
        <taxon>Sphingomonadaceae</taxon>
        <taxon>Novosphingobium</taxon>
    </lineage>
</organism>
<dbReference type="PROSITE" id="PS51257">
    <property type="entry name" value="PROKAR_LIPOPROTEIN"/>
    <property type="match status" value="1"/>
</dbReference>
<evidence type="ECO:0000256" key="8">
    <source>
        <dbReference type="ARBA" id="ARBA00023065"/>
    </source>
</evidence>
<keyword evidence="3 12" id="KW-1134">Transmembrane beta strand</keyword>
<evidence type="ECO:0000256" key="13">
    <source>
        <dbReference type="PROSITE-ProRule" id="PRU10144"/>
    </source>
</evidence>
<keyword evidence="8" id="KW-0406">Ion transport</keyword>
<evidence type="ECO:0000256" key="12">
    <source>
        <dbReference type="PROSITE-ProRule" id="PRU01360"/>
    </source>
</evidence>
<dbReference type="InterPro" id="IPR036942">
    <property type="entry name" value="Beta-barrel_TonB_sf"/>
</dbReference>
<dbReference type="InterPro" id="IPR000531">
    <property type="entry name" value="Beta-barrel_TonB"/>
</dbReference>
<feature type="chain" id="PRO_5030692031" evidence="15">
    <location>
        <begin position="24"/>
        <end position="820"/>
    </location>
</feature>
<evidence type="ECO:0000256" key="5">
    <source>
        <dbReference type="ARBA" id="ARBA00022692"/>
    </source>
</evidence>